<evidence type="ECO:0000256" key="1">
    <source>
        <dbReference type="SAM" id="MobiDB-lite"/>
    </source>
</evidence>
<reference evidence="3" key="1">
    <citation type="submission" date="2021-01" db="EMBL/GenBank/DDBJ databases">
        <authorList>
            <person name="Corre E."/>
            <person name="Pelletier E."/>
            <person name="Niang G."/>
            <person name="Scheremetjew M."/>
            <person name="Finn R."/>
            <person name="Kale V."/>
            <person name="Holt S."/>
            <person name="Cochrane G."/>
            <person name="Meng A."/>
            <person name="Brown T."/>
            <person name="Cohen L."/>
        </authorList>
    </citation>
    <scope>NUCLEOTIDE SEQUENCE</scope>
    <source>
        <strain evidence="3">CCMP 2712</strain>
    </source>
</reference>
<evidence type="ECO:0000259" key="2">
    <source>
        <dbReference type="PROSITE" id="PS51352"/>
    </source>
</evidence>
<dbReference type="CDD" id="cd02947">
    <property type="entry name" value="TRX_family"/>
    <property type="match status" value="1"/>
</dbReference>
<dbReference type="PRINTS" id="PR00421">
    <property type="entry name" value="THIOREDOXIN"/>
</dbReference>
<dbReference type="AlphaFoldDB" id="A0A7S4KGM3"/>
<accession>A0A7S4KGM3</accession>
<dbReference type="PANTHER" id="PTHR10438">
    <property type="entry name" value="THIOREDOXIN"/>
    <property type="match status" value="1"/>
</dbReference>
<dbReference type="PANTHER" id="PTHR10438:SF463">
    <property type="entry name" value="THIOREDOXIN"/>
    <property type="match status" value="1"/>
</dbReference>
<dbReference type="InterPro" id="IPR036249">
    <property type="entry name" value="Thioredoxin-like_sf"/>
</dbReference>
<dbReference type="EMBL" id="HBKN01016002">
    <property type="protein sequence ID" value="CAE2294096.1"/>
    <property type="molecule type" value="Transcribed_RNA"/>
</dbReference>
<dbReference type="InterPro" id="IPR050620">
    <property type="entry name" value="Thioredoxin_H-type-like"/>
</dbReference>
<feature type="compositionally biased region" description="Low complexity" evidence="1">
    <location>
        <begin position="15"/>
        <end position="24"/>
    </location>
</feature>
<feature type="region of interest" description="Disordered" evidence="1">
    <location>
        <begin position="15"/>
        <end position="37"/>
    </location>
</feature>
<sequence>MPSLFKTAMGHDWSAAGAGEASSGEGRGSRRGGLKREGNMLRIETVSEWKRLKGGEETSLCAQGQSLAVFFLSHPASVASQRVLELAESRAARVQGLVMCSMRVDECLDELAREGVRFSGQFPVLHVYKDGQKKHQVVGGDLKAYEQLLSSYEEGGEEARRGEDGLLPPRGSIGEVKTLGDFQQLLEQARDRVVVVDFTASWCQPCKRMKPTLERLAARHEEGVFVTVDVDENDETASFCHIESMPTFLLYKGGEQVGSVLGAREAELREAVARLFS</sequence>
<dbReference type="InterPro" id="IPR013766">
    <property type="entry name" value="Thioredoxin_domain"/>
</dbReference>
<dbReference type="PROSITE" id="PS51352">
    <property type="entry name" value="THIOREDOXIN_2"/>
    <property type="match status" value="1"/>
</dbReference>
<organism evidence="3">
    <name type="scientific">Guillardia theta</name>
    <name type="common">Cryptophyte</name>
    <name type="synonym">Cryptomonas phi</name>
    <dbReference type="NCBI Taxonomy" id="55529"/>
    <lineage>
        <taxon>Eukaryota</taxon>
        <taxon>Cryptophyceae</taxon>
        <taxon>Pyrenomonadales</taxon>
        <taxon>Geminigeraceae</taxon>
        <taxon>Guillardia</taxon>
    </lineage>
</organism>
<name>A0A7S4KGM3_GUITH</name>
<dbReference type="Gene3D" id="3.40.30.10">
    <property type="entry name" value="Glutaredoxin"/>
    <property type="match status" value="1"/>
</dbReference>
<protein>
    <recommendedName>
        <fullName evidence="2">Thioredoxin domain-containing protein</fullName>
    </recommendedName>
</protein>
<evidence type="ECO:0000313" key="3">
    <source>
        <dbReference type="EMBL" id="CAE2294096.1"/>
    </source>
</evidence>
<dbReference type="SUPFAM" id="SSF52833">
    <property type="entry name" value="Thioredoxin-like"/>
    <property type="match status" value="2"/>
</dbReference>
<dbReference type="Pfam" id="PF00085">
    <property type="entry name" value="Thioredoxin"/>
    <property type="match status" value="1"/>
</dbReference>
<proteinExistence type="predicted"/>
<feature type="domain" description="Thioredoxin" evidence="2">
    <location>
        <begin position="153"/>
        <end position="277"/>
    </location>
</feature>
<gene>
    <name evidence="3" type="ORF">GTHE00462_LOCUS12505</name>
</gene>